<dbReference type="Proteomes" id="UP001172386">
    <property type="component" value="Unassembled WGS sequence"/>
</dbReference>
<sequence>MQYNDRWKKLRKIMHSILNNRQTEVYKPFQDLESRQLLHDYLQTPKEWYTANGRFANSVIMSVVFGRRSILGDPATAELFRTMEDFLRETQPGANMVDAYPVLNGLPRFLQWWRHRGEEIFRRTRACYKREVDLIKAKQTAGTQKDCFTVEFLKQCEKEKDLDETARLFALGSLMEAGSDTSKVSICQIIAGACTYPDWVPRARKELDAVCVVKEGFRWRPNIAEIGAPTVLIKDDEYEGYKFPAGTVFTWNAWAIALNPNEYEEPERFWPERFLNADLRNPLKGHYAFGPGRRVCSGWNVGECNVFIAIARLLYCFDFEEVKGQPIDTMTIPQFTGGKDPFKLNIKVRSEAHARLIERECSAAVTHEY</sequence>
<keyword evidence="2" id="KW-1185">Reference proteome</keyword>
<evidence type="ECO:0000313" key="2">
    <source>
        <dbReference type="Proteomes" id="UP001172386"/>
    </source>
</evidence>
<comment type="caution">
    <text evidence="1">The sequence shown here is derived from an EMBL/GenBank/DDBJ whole genome shotgun (WGS) entry which is preliminary data.</text>
</comment>
<evidence type="ECO:0000313" key="1">
    <source>
        <dbReference type="EMBL" id="KAJ9651505.1"/>
    </source>
</evidence>
<protein>
    <submittedName>
        <fullName evidence="1">Uncharacterized protein</fullName>
    </submittedName>
</protein>
<name>A0ACC2ZV46_9EURO</name>
<gene>
    <name evidence="1" type="ORF">H2198_009202</name>
</gene>
<reference evidence="1" key="1">
    <citation type="submission" date="2022-10" db="EMBL/GenBank/DDBJ databases">
        <title>Culturing micro-colonial fungi from biological soil crusts in the Mojave desert and describing Neophaeococcomyces mojavensis, and introducing the new genera and species Taxawa tesnikishii.</title>
        <authorList>
            <person name="Kurbessoian T."/>
            <person name="Stajich J.E."/>
        </authorList>
    </citation>
    <scope>NUCLEOTIDE SEQUENCE</scope>
    <source>
        <strain evidence="1">JES_112</strain>
    </source>
</reference>
<proteinExistence type="predicted"/>
<accession>A0ACC2ZV46</accession>
<dbReference type="EMBL" id="JAPDRQ010000252">
    <property type="protein sequence ID" value="KAJ9651505.1"/>
    <property type="molecule type" value="Genomic_DNA"/>
</dbReference>
<organism evidence="1 2">
    <name type="scientific">Neophaeococcomyces mojaviensis</name>
    <dbReference type="NCBI Taxonomy" id="3383035"/>
    <lineage>
        <taxon>Eukaryota</taxon>
        <taxon>Fungi</taxon>
        <taxon>Dikarya</taxon>
        <taxon>Ascomycota</taxon>
        <taxon>Pezizomycotina</taxon>
        <taxon>Eurotiomycetes</taxon>
        <taxon>Chaetothyriomycetidae</taxon>
        <taxon>Chaetothyriales</taxon>
        <taxon>Chaetothyriales incertae sedis</taxon>
        <taxon>Neophaeococcomyces</taxon>
    </lineage>
</organism>